<evidence type="ECO:0000313" key="2">
    <source>
        <dbReference type="EMBL" id="CAB4881145.1"/>
    </source>
</evidence>
<dbReference type="AlphaFoldDB" id="A0A6J7EIH0"/>
<name>A0A6J7EIH0_9ZZZZ</name>
<feature type="region of interest" description="Disordered" evidence="1">
    <location>
        <begin position="1"/>
        <end position="39"/>
    </location>
</feature>
<feature type="compositionally biased region" description="Basic and acidic residues" evidence="1">
    <location>
        <begin position="26"/>
        <end position="39"/>
    </location>
</feature>
<gene>
    <name evidence="2" type="ORF">UFOPK3444_01438</name>
</gene>
<evidence type="ECO:0000256" key="1">
    <source>
        <dbReference type="SAM" id="MobiDB-lite"/>
    </source>
</evidence>
<protein>
    <submittedName>
        <fullName evidence="2">Unannotated protein</fullName>
    </submittedName>
</protein>
<reference evidence="2" key="1">
    <citation type="submission" date="2020-05" db="EMBL/GenBank/DDBJ databases">
        <authorList>
            <person name="Chiriac C."/>
            <person name="Salcher M."/>
            <person name="Ghai R."/>
            <person name="Kavagutti S V."/>
        </authorList>
    </citation>
    <scope>NUCLEOTIDE SEQUENCE</scope>
</reference>
<sequence length="39" mass="4056">MPSSSSAPAAHKGLGRDVLTSLSGGQHEEPKDTVKLPRI</sequence>
<accession>A0A6J7EIH0</accession>
<proteinExistence type="predicted"/>
<dbReference type="EMBL" id="CAFBLU010000034">
    <property type="protein sequence ID" value="CAB4881145.1"/>
    <property type="molecule type" value="Genomic_DNA"/>
</dbReference>
<organism evidence="2">
    <name type="scientific">freshwater metagenome</name>
    <dbReference type="NCBI Taxonomy" id="449393"/>
    <lineage>
        <taxon>unclassified sequences</taxon>
        <taxon>metagenomes</taxon>
        <taxon>ecological metagenomes</taxon>
    </lineage>
</organism>